<protein>
    <submittedName>
        <fullName evidence="4">Peroxiredoxin</fullName>
    </submittedName>
</protein>
<feature type="region of interest" description="Disordered" evidence="1">
    <location>
        <begin position="157"/>
        <end position="228"/>
    </location>
</feature>
<reference evidence="5" key="1">
    <citation type="submission" date="2016-10" db="EMBL/GenBank/DDBJ databases">
        <authorList>
            <person name="Varghese N."/>
            <person name="Submissions S."/>
        </authorList>
    </citation>
    <scope>NUCLEOTIDE SEQUENCE [LARGE SCALE GENOMIC DNA]</scope>
    <source>
        <strain evidence="5">CGMCC 1.10329</strain>
    </source>
</reference>
<feature type="domain" description="Thioredoxin" evidence="3">
    <location>
        <begin position="1"/>
        <end position="158"/>
    </location>
</feature>
<dbReference type="GO" id="GO:0016747">
    <property type="term" value="F:acyltransferase activity, transferring groups other than amino-acyl groups"/>
    <property type="evidence" value="ECO:0007669"/>
    <property type="project" value="InterPro"/>
</dbReference>
<dbReference type="Proteomes" id="UP000183769">
    <property type="component" value="Unassembled WGS sequence"/>
</dbReference>
<dbReference type="CDD" id="cd04301">
    <property type="entry name" value="NAT_SF"/>
    <property type="match status" value="1"/>
</dbReference>
<dbReference type="SUPFAM" id="SSF55729">
    <property type="entry name" value="Acyl-CoA N-acyltransferases (Nat)"/>
    <property type="match status" value="1"/>
</dbReference>
<dbReference type="AlphaFoldDB" id="A0A1I5PPK7"/>
<dbReference type="InterPro" id="IPR000866">
    <property type="entry name" value="AhpC/TSA"/>
</dbReference>
<dbReference type="InterPro" id="IPR016181">
    <property type="entry name" value="Acyl_CoA_acyltransferase"/>
</dbReference>
<accession>A0A1I5PPK7</accession>
<feature type="compositionally biased region" description="Basic and acidic residues" evidence="1">
    <location>
        <begin position="197"/>
        <end position="209"/>
    </location>
</feature>
<dbReference type="GO" id="GO:0016491">
    <property type="term" value="F:oxidoreductase activity"/>
    <property type="evidence" value="ECO:0007669"/>
    <property type="project" value="InterPro"/>
</dbReference>
<keyword evidence="5" id="KW-1185">Reference proteome</keyword>
<dbReference type="InterPro" id="IPR036249">
    <property type="entry name" value="Thioredoxin-like_sf"/>
</dbReference>
<dbReference type="SUPFAM" id="SSF52833">
    <property type="entry name" value="Thioredoxin-like"/>
    <property type="match status" value="1"/>
</dbReference>
<dbReference type="Gene3D" id="3.40.630.30">
    <property type="match status" value="1"/>
</dbReference>
<feature type="domain" description="N-acetyltransferase" evidence="2">
    <location>
        <begin position="223"/>
        <end position="343"/>
    </location>
</feature>
<dbReference type="PROSITE" id="PS51186">
    <property type="entry name" value="GNAT"/>
    <property type="match status" value="1"/>
</dbReference>
<name>A0A1I5PPK7_9EURY</name>
<evidence type="ECO:0000259" key="2">
    <source>
        <dbReference type="PROSITE" id="PS51186"/>
    </source>
</evidence>
<dbReference type="EMBL" id="FOXI01000003">
    <property type="protein sequence ID" value="SFP35837.1"/>
    <property type="molecule type" value="Genomic_DNA"/>
</dbReference>
<evidence type="ECO:0000313" key="5">
    <source>
        <dbReference type="Proteomes" id="UP000183769"/>
    </source>
</evidence>
<dbReference type="GO" id="GO:0016209">
    <property type="term" value="F:antioxidant activity"/>
    <property type="evidence" value="ECO:0007669"/>
    <property type="project" value="InterPro"/>
</dbReference>
<dbReference type="Pfam" id="PF13508">
    <property type="entry name" value="Acetyltransf_7"/>
    <property type="match status" value="1"/>
</dbReference>
<evidence type="ECO:0000313" key="4">
    <source>
        <dbReference type="EMBL" id="SFP35837.1"/>
    </source>
</evidence>
<organism evidence="4 5">
    <name type="scientific">Halolamina pelagica</name>
    <dbReference type="NCBI Taxonomy" id="699431"/>
    <lineage>
        <taxon>Archaea</taxon>
        <taxon>Methanobacteriati</taxon>
        <taxon>Methanobacteriota</taxon>
        <taxon>Stenosarchaea group</taxon>
        <taxon>Halobacteria</taxon>
        <taxon>Halobacteriales</taxon>
        <taxon>Haloferacaceae</taxon>
    </lineage>
</organism>
<dbReference type="RefSeq" id="WP_074876284.1">
    <property type="nucleotide sequence ID" value="NZ_FOXI01000003.1"/>
</dbReference>
<dbReference type="PROSITE" id="PS51352">
    <property type="entry name" value="THIOREDOXIN_2"/>
    <property type="match status" value="1"/>
</dbReference>
<evidence type="ECO:0000256" key="1">
    <source>
        <dbReference type="SAM" id="MobiDB-lite"/>
    </source>
</evidence>
<dbReference type="InterPro" id="IPR013766">
    <property type="entry name" value="Thioredoxin_domain"/>
</dbReference>
<sequence>MDRGFVLPNVGPGPDPLSFWELDAAFAVLLLHRDFYCSECRQQVRRVKKRYDEFEARDAEVVSVLPEGHETATEWQKQYHLPFPVLADPDTELGDRFDQPTRFGLLGKLHDVIGRMPAAVVLDLRGDEPVETYAHRGDSRSDRPRIDELLDALDRAAAVDPDEGSASDADSVDIDRVPPTASAGPIEGDAGDSEGADSPRQDPEPKPQRPLEAPDGVDLPESVDLRRGDNDDVVAAMRVLQGALLDIDGSTVRDAAPDGELLLAEEGDWIVGALVLRDGHIEGVAVRRERRGQGIGSALVEAAVLDEGSTVTADFRAGVRGFWKDLGFEVEQEGSRFWGIRTP</sequence>
<dbReference type="InterPro" id="IPR000182">
    <property type="entry name" value="GNAT_dom"/>
</dbReference>
<dbReference type="Pfam" id="PF00578">
    <property type="entry name" value="AhpC-TSA"/>
    <property type="match status" value="1"/>
</dbReference>
<dbReference type="Gene3D" id="3.40.30.10">
    <property type="entry name" value="Glutaredoxin"/>
    <property type="match status" value="1"/>
</dbReference>
<evidence type="ECO:0000259" key="3">
    <source>
        <dbReference type="PROSITE" id="PS51352"/>
    </source>
</evidence>
<gene>
    <name evidence="4" type="ORF">SAMN05216277_10354</name>
</gene>
<dbReference type="OrthoDB" id="146452at2157"/>
<proteinExistence type="predicted"/>